<accession>A0ABR3M285</accession>
<dbReference type="Pfam" id="PF00041">
    <property type="entry name" value="fn3"/>
    <property type="match status" value="1"/>
</dbReference>
<organism evidence="4 5">
    <name type="scientific">Cirrhinus molitorella</name>
    <name type="common">mud carp</name>
    <dbReference type="NCBI Taxonomy" id="172907"/>
    <lineage>
        <taxon>Eukaryota</taxon>
        <taxon>Metazoa</taxon>
        <taxon>Chordata</taxon>
        <taxon>Craniata</taxon>
        <taxon>Vertebrata</taxon>
        <taxon>Euteleostomi</taxon>
        <taxon>Actinopterygii</taxon>
        <taxon>Neopterygii</taxon>
        <taxon>Teleostei</taxon>
        <taxon>Ostariophysi</taxon>
        <taxon>Cypriniformes</taxon>
        <taxon>Cyprinidae</taxon>
        <taxon>Labeoninae</taxon>
        <taxon>Labeonini</taxon>
        <taxon>Cirrhinus</taxon>
    </lineage>
</organism>
<protein>
    <recommendedName>
        <fullName evidence="3">Fibronectin type-III domain-containing protein</fullName>
    </recommendedName>
</protein>
<feature type="domain" description="Fibronectin type-III" evidence="3">
    <location>
        <begin position="50"/>
        <end position="140"/>
    </location>
</feature>
<dbReference type="InterPro" id="IPR036116">
    <property type="entry name" value="FN3_sf"/>
</dbReference>
<dbReference type="PROSITE" id="PS50853">
    <property type="entry name" value="FN3"/>
    <property type="match status" value="1"/>
</dbReference>
<dbReference type="PANTHER" id="PTHR46708">
    <property type="entry name" value="TENASCIN"/>
    <property type="match status" value="1"/>
</dbReference>
<dbReference type="PANTHER" id="PTHR46708:SF2">
    <property type="entry name" value="FIBRONECTIN TYPE-III DOMAIN-CONTAINING PROTEIN"/>
    <property type="match status" value="1"/>
</dbReference>
<keyword evidence="1" id="KW-0677">Repeat</keyword>
<dbReference type="InterPro" id="IPR003961">
    <property type="entry name" value="FN3_dom"/>
</dbReference>
<dbReference type="EMBL" id="JAYMGO010000016">
    <property type="protein sequence ID" value="KAL1259249.1"/>
    <property type="molecule type" value="Genomic_DNA"/>
</dbReference>
<evidence type="ECO:0000313" key="5">
    <source>
        <dbReference type="Proteomes" id="UP001558613"/>
    </source>
</evidence>
<dbReference type="SUPFAM" id="SSF49265">
    <property type="entry name" value="Fibronectin type III"/>
    <property type="match status" value="1"/>
</dbReference>
<gene>
    <name evidence="4" type="ORF">QQF64_009826</name>
</gene>
<dbReference type="Proteomes" id="UP001558613">
    <property type="component" value="Unassembled WGS sequence"/>
</dbReference>
<proteinExistence type="predicted"/>
<reference evidence="4 5" key="1">
    <citation type="submission" date="2023-09" db="EMBL/GenBank/DDBJ databases">
        <authorList>
            <person name="Wang M."/>
        </authorList>
    </citation>
    <scope>NUCLEOTIDE SEQUENCE [LARGE SCALE GENOMIC DNA]</scope>
    <source>
        <strain evidence="4">GT-2023</strain>
        <tissue evidence="4">Liver</tissue>
    </source>
</reference>
<evidence type="ECO:0000313" key="4">
    <source>
        <dbReference type="EMBL" id="KAL1259249.1"/>
    </source>
</evidence>
<dbReference type="InterPro" id="IPR013783">
    <property type="entry name" value="Ig-like_fold"/>
</dbReference>
<dbReference type="InterPro" id="IPR050991">
    <property type="entry name" value="ECM_Regulatory_Proteins"/>
</dbReference>
<sequence>MSEWCERCRASITHTAIRMQVSGSRIKLWCPLISLALIQFLTPVSAQVPAPRRLRFKVLSAGKLLVSWKEPKGEYDGYKFIYSSEPGGETSELQITRGENKAIIKDFNPRKEYSVKVIAVSGNLHSRALQGKYTAEDQSSDGETTQPQRLKEPGPVDEANEISGGRQLLCYVVSHLLFAVFNLGHLCASAKWQRWQVAEVGSDKDNALDLPHKEEGAPGLSLKETFGV</sequence>
<evidence type="ECO:0000256" key="2">
    <source>
        <dbReference type="SAM" id="MobiDB-lite"/>
    </source>
</evidence>
<dbReference type="SMART" id="SM00060">
    <property type="entry name" value="FN3"/>
    <property type="match status" value="1"/>
</dbReference>
<keyword evidence="5" id="KW-1185">Reference proteome</keyword>
<feature type="region of interest" description="Disordered" evidence="2">
    <location>
        <begin position="208"/>
        <end position="228"/>
    </location>
</feature>
<dbReference type="Gene3D" id="2.60.40.10">
    <property type="entry name" value="Immunoglobulins"/>
    <property type="match status" value="1"/>
</dbReference>
<evidence type="ECO:0000256" key="1">
    <source>
        <dbReference type="ARBA" id="ARBA00022737"/>
    </source>
</evidence>
<dbReference type="CDD" id="cd00063">
    <property type="entry name" value="FN3"/>
    <property type="match status" value="1"/>
</dbReference>
<evidence type="ECO:0000259" key="3">
    <source>
        <dbReference type="PROSITE" id="PS50853"/>
    </source>
</evidence>
<comment type="caution">
    <text evidence="4">The sequence shown here is derived from an EMBL/GenBank/DDBJ whole genome shotgun (WGS) entry which is preliminary data.</text>
</comment>
<feature type="region of interest" description="Disordered" evidence="2">
    <location>
        <begin position="132"/>
        <end position="158"/>
    </location>
</feature>
<name>A0ABR3M285_9TELE</name>